<evidence type="ECO:0000256" key="1">
    <source>
        <dbReference type="SAM" id="MobiDB-lite"/>
    </source>
</evidence>
<reference evidence="2 3" key="1">
    <citation type="journal article" date="2015" name="Sci. Rep.">
        <title>The power of single molecule real-time sequencing technology in the de novo assembly of a eukaryotic genome.</title>
        <authorList>
            <person name="Sakai H."/>
            <person name="Naito K."/>
            <person name="Ogiso-Tanaka E."/>
            <person name="Takahashi Y."/>
            <person name="Iseki K."/>
            <person name="Muto C."/>
            <person name="Satou K."/>
            <person name="Teruya K."/>
            <person name="Shiroma A."/>
            <person name="Shimoji M."/>
            <person name="Hirano T."/>
            <person name="Itoh T."/>
            <person name="Kaga A."/>
            <person name="Tomooka N."/>
        </authorList>
    </citation>
    <scope>NUCLEOTIDE SEQUENCE [LARGE SCALE GENOMIC DNA]</scope>
    <source>
        <strain evidence="3">cv. Shumari</strain>
    </source>
</reference>
<proteinExistence type="predicted"/>
<feature type="compositionally biased region" description="Polar residues" evidence="1">
    <location>
        <begin position="12"/>
        <end position="23"/>
    </location>
</feature>
<dbReference type="Proteomes" id="UP000291084">
    <property type="component" value="Chromosome 11"/>
</dbReference>
<gene>
    <name evidence="2" type="primary">Vigan.11G204100</name>
    <name evidence="2" type="ORF">VIGAN_11204100</name>
</gene>
<dbReference type="EMBL" id="AP015044">
    <property type="protein sequence ID" value="BAU02498.1"/>
    <property type="molecule type" value="Genomic_DNA"/>
</dbReference>
<name>A0A0S3TBD6_PHAAN</name>
<keyword evidence="3" id="KW-1185">Reference proteome</keyword>
<protein>
    <submittedName>
        <fullName evidence="2">Uncharacterized protein</fullName>
    </submittedName>
</protein>
<dbReference type="AlphaFoldDB" id="A0A0S3TBD6"/>
<accession>A0A0S3TBD6</accession>
<evidence type="ECO:0000313" key="2">
    <source>
        <dbReference type="EMBL" id="BAU02498.1"/>
    </source>
</evidence>
<sequence>MNLIDMHKKHNPTSCTKPPTAVQSGVGRAANDVARKLLMKFNLFLLVKFRLQILSMLTRLKLQQRRLPTKKEH</sequence>
<organism evidence="2 3">
    <name type="scientific">Vigna angularis var. angularis</name>
    <dbReference type="NCBI Taxonomy" id="157739"/>
    <lineage>
        <taxon>Eukaryota</taxon>
        <taxon>Viridiplantae</taxon>
        <taxon>Streptophyta</taxon>
        <taxon>Embryophyta</taxon>
        <taxon>Tracheophyta</taxon>
        <taxon>Spermatophyta</taxon>
        <taxon>Magnoliopsida</taxon>
        <taxon>eudicotyledons</taxon>
        <taxon>Gunneridae</taxon>
        <taxon>Pentapetalae</taxon>
        <taxon>rosids</taxon>
        <taxon>fabids</taxon>
        <taxon>Fabales</taxon>
        <taxon>Fabaceae</taxon>
        <taxon>Papilionoideae</taxon>
        <taxon>50 kb inversion clade</taxon>
        <taxon>NPAAA clade</taxon>
        <taxon>indigoferoid/millettioid clade</taxon>
        <taxon>Phaseoleae</taxon>
        <taxon>Vigna</taxon>
    </lineage>
</organism>
<feature type="region of interest" description="Disordered" evidence="1">
    <location>
        <begin position="1"/>
        <end position="24"/>
    </location>
</feature>
<evidence type="ECO:0000313" key="3">
    <source>
        <dbReference type="Proteomes" id="UP000291084"/>
    </source>
</evidence>